<proteinExistence type="predicted"/>
<evidence type="ECO:0000256" key="2">
    <source>
        <dbReference type="ARBA" id="ARBA00022723"/>
    </source>
</evidence>
<dbReference type="PANTHER" id="PTHR21266:SF60">
    <property type="entry name" value="3-KETOSTEROID-9-ALPHA-MONOOXYGENASE, OXYGENASE COMPONENT"/>
    <property type="match status" value="1"/>
</dbReference>
<dbReference type="KEGG" id="sgj:IAG43_31000"/>
<organism evidence="8 9">
    <name type="scientific">Streptomyces genisteinicus</name>
    <dbReference type="NCBI Taxonomy" id="2768068"/>
    <lineage>
        <taxon>Bacteria</taxon>
        <taxon>Bacillati</taxon>
        <taxon>Actinomycetota</taxon>
        <taxon>Actinomycetes</taxon>
        <taxon>Kitasatosporales</taxon>
        <taxon>Streptomycetaceae</taxon>
        <taxon>Streptomyces</taxon>
    </lineage>
</organism>
<dbReference type="InterPro" id="IPR050584">
    <property type="entry name" value="Cholesterol_7-desaturase"/>
</dbReference>
<dbReference type="EMBL" id="CP060825">
    <property type="protein sequence ID" value="QNP66913.1"/>
    <property type="molecule type" value="Genomic_DNA"/>
</dbReference>
<gene>
    <name evidence="8" type="ORF">IAG43_31000</name>
</gene>
<keyword evidence="5" id="KW-0411">Iron-sulfur</keyword>
<dbReference type="Gene3D" id="2.102.10.10">
    <property type="entry name" value="Rieske [2Fe-2S] iron-sulphur domain"/>
    <property type="match status" value="1"/>
</dbReference>
<evidence type="ECO:0000256" key="5">
    <source>
        <dbReference type="ARBA" id="ARBA00023014"/>
    </source>
</evidence>
<dbReference type="PANTHER" id="PTHR21266">
    <property type="entry name" value="IRON-SULFUR DOMAIN CONTAINING PROTEIN"/>
    <property type="match status" value="1"/>
</dbReference>
<evidence type="ECO:0000313" key="8">
    <source>
        <dbReference type="EMBL" id="QNP66913.1"/>
    </source>
</evidence>
<dbReference type="GO" id="GO:0046872">
    <property type="term" value="F:metal ion binding"/>
    <property type="evidence" value="ECO:0007669"/>
    <property type="project" value="UniProtKB-KW"/>
</dbReference>
<evidence type="ECO:0000256" key="4">
    <source>
        <dbReference type="ARBA" id="ARBA00023004"/>
    </source>
</evidence>
<dbReference type="InterPro" id="IPR036922">
    <property type="entry name" value="Rieske_2Fe-2S_sf"/>
</dbReference>
<dbReference type="SUPFAM" id="SSF50022">
    <property type="entry name" value="ISP domain"/>
    <property type="match status" value="1"/>
</dbReference>
<name>A0A7H0I297_9ACTN</name>
<evidence type="ECO:0000256" key="6">
    <source>
        <dbReference type="SAM" id="MobiDB-lite"/>
    </source>
</evidence>
<dbReference type="GO" id="GO:0016705">
    <property type="term" value="F:oxidoreductase activity, acting on paired donors, with incorporation or reduction of molecular oxygen"/>
    <property type="evidence" value="ECO:0007669"/>
    <property type="project" value="UniProtKB-ARBA"/>
</dbReference>
<keyword evidence="9" id="KW-1185">Reference proteome</keyword>
<dbReference type="InterPro" id="IPR017941">
    <property type="entry name" value="Rieske_2Fe-2S"/>
</dbReference>
<accession>A0A7H0I297</accession>
<protein>
    <submittedName>
        <fullName evidence="8">Rieske 2Fe-2S domain-containing protein</fullName>
    </submittedName>
</protein>
<dbReference type="Pfam" id="PF19299">
    <property type="entry name" value="DUF5914"/>
    <property type="match status" value="1"/>
</dbReference>
<sequence length="421" mass="45535">MTERQEPLLRAEGTEQALRAERTEQREAVVRDEETELRKPVPQDEVTAERQEQGPPRGVAEREEPRPPGGGTGPQEPRPRRQPPAPRARRGLRDRVPLRLRRPVPWHRQGATWREARPAVIAQALAWAHAQPSGNWYVLAASTAIGDGAPLGRTVAGREVVVWRNAAGRLVAGPGACPHLGAPLRESPVVCGTLVCHWHGLALDGGPFAGWAPYPVHDDGVLVWVRLDGPGGEPPLEEPVLPARPDPARSVAAVYTTVGTCEPEDVVANRLDPWHGAWFHPYSFVDLTVRGQTGDQASDVADGFAVDVAFKVAGRAVVPVRAVFTTPEPRTVVMHITEGEGVGSVVETHATPLGPDAGGNPRTAVTEAVIATSERPGFAAARAVAPLLRPLMRRTAGRLWRDDLAYAERRWALRSTGRFPG</sequence>
<evidence type="ECO:0000259" key="7">
    <source>
        <dbReference type="PROSITE" id="PS51296"/>
    </source>
</evidence>
<evidence type="ECO:0000256" key="3">
    <source>
        <dbReference type="ARBA" id="ARBA00023002"/>
    </source>
</evidence>
<keyword evidence="4" id="KW-0408">Iron</keyword>
<evidence type="ECO:0000313" key="9">
    <source>
        <dbReference type="Proteomes" id="UP000516230"/>
    </source>
</evidence>
<dbReference type="AlphaFoldDB" id="A0A7H0I297"/>
<keyword evidence="1" id="KW-0001">2Fe-2S</keyword>
<dbReference type="Proteomes" id="UP000516230">
    <property type="component" value="Chromosome"/>
</dbReference>
<evidence type="ECO:0000256" key="1">
    <source>
        <dbReference type="ARBA" id="ARBA00022714"/>
    </source>
</evidence>
<dbReference type="InterPro" id="IPR045612">
    <property type="entry name" value="DUF5914"/>
</dbReference>
<dbReference type="GO" id="GO:0051537">
    <property type="term" value="F:2 iron, 2 sulfur cluster binding"/>
    <property type="evidence" value="ECO:0007669"/>
    <property type="project" value="UniProtKB-KW"/>
</dbReference>
<dbReference type="PROSITE" id="PS51296">
    <property type="entry name" value="RIESKE"/>
    <property type="match status" value="1"/>
</dbReference>
<dbReference type="Pfam" id="PF00355">
    <property type="entry name" value="Rieske"/>
    <property type="match status" value="1"/>
</dbReference>
<feature type="domain" description="Rieske" evidence="7">
    <location>
        <begin position="136"/>
        <end position="225"/>
    </location>
</feature>
<dbReference type="GO" id="GO:0004497">
    <property type="term" value="F:monooxygenase activity"/>
    <property type="evidence" value="ECO:0007669"/>
    <property type="project" value="UniProtKB-ARBA"/>
</dbReference>
<keyword evidence="2" id="KW-0479">Metal-binding</keyword>
<feature type="region of interest" description="Disordered" evidence="6">
    <location>
        <begin position="1"/>
        <end position="96"/>
    </location>
</feature>
<feature type="compositionally biased region" description="Basic and acidic residues" evidence="6">
    <location>
        <begin position="1"/>
        <end position="52"/>
    </location>
</feature>
<reference evidence="8 9" key="1">
    <citation type="submission" date="2020-08" db="EMBL/GenBank/DDBJ databases">
        <title>A novel species.</title>
        <authorList>
            <person name="Gao J."/>
        </authorList>
    </citation>
    <scope>NUCLEOTIDE SEQUENCE [LARGE SCALE GENOMIC DNA]</scope>
    <source>
        <strain evidence="8 9">CRPJ-33</strain>
    </source>
</reference>
<keyword evidence="3" id="KW-0560">Oxidoreductase</keyword>